<keyword evidence="1" id="KW-1133">Transmembrane helix</keyword>
<protein>
    <submittedName>
        <fullName evidence="2">ABC-type transport system involved in multi-copper enzyme maturation permease subunit</fullName>
    </submittedName>
</protein>
<comment type="caution">
    <text evidence="2">The sequence shown here is derived from an EMBL/GenBank/DDBJ whole genome shotgun (WGS) entry which is preliminary data.</text>
</comment>
<feature type="transmembrane region" description="Helical" evidence="1">
    <location>
        <begin position="71"/>
        <end position="91"/>
    </location>
</feature>
<keyword evidence="3" id="KW-1185">Reference proteome</keyword>
<gene>
    <name evidence="2" type="ORF">GGR46_002132</name>
</gene>
<keyword evidence="1" id="KW-0472">Membrane</keyword>
<evidence type="ECO:0000313" key="2">
    <source>
        <dbReference type="EMBL" id="MBB4098568.1"/>
    </source>
</evidence>
<reference evidence="2 3" key="1">
    <citation type="submission" date="2020-08" db="EMBL/GenBank/DDBJ databases">
        <title>Genomic Encyclopedia of Type Strains, Phase IV (KMG-IV): sequencing the most valuable type-strain genomes for metagenomic binning, comparative biology and taxonomic classification.</title>
        <authorList>
            <person name="Goeker M."/>
        </authorList>
    </citation>
    <scope>NUCLEOTIDE SEQUENCE [LARGE SCALE GENOMIC DNA]</scope>
    <source>
        <strain evidence="2 3">DSM 101806</strain>
    </source>
</reference>
<feature type="transmembrane region" description="Helical" evidence="1">
    <location>
        <begin position="167"/>
        <end position="193"/>
    </location>
</feature>
<feature type="transmembrane region" description="Helical" evidence="1">
    <location>
        <begin position="257"/>
        <end position="276"/>
    </location>
</feature>
<dbReference type="Pfam" id="PF12730">
    <property type="entry name" value="ABC2_membrane_4"/>
    <property type="match status" value="1"/>
</dbReference>
<keyword evidence="1" id="KW-0812">Transmembrane</keyword>
<evidence type="ECO:0000313" key="3">
    <source>
        <dbReference type="Proteomes" id="UP000557392"/>
    </source>
</evidence>
<dbReference type="EMBL" id="JACIEH010000002">
    <property type="protein sequence ID" value="MBB4098568.1"/>
    <property type="molecule type" value="Genomic_DNA"/>
</dbReference>
<dbReference type="AlphaFoldDB" id="A0A7W6JS40"/>
<name>A0A7W6JS40_9SPHN</name>
<proteinExistence type="predicted"/>
<evidence type="ECO:0000256" key="1">
    <source>
        <dbReference type="SAM" id="Phobius"/>
    </source>
</evidence>
<dbReference type="RefSeq" id="WP_183997467.1">
    <property type="nucleotide sequence ID" value="NZ_JACIEH010000002.1"/>
</dbReference>
<organism evidence="2 3">
    <name type="scientific">Sphingomonas kyeonggiensis</name>
    <dbReference type="NCBI Taxonomy" id="1268553"/>
    <lineage>
        <taxon>Bacteria</taxon>
        <taxon>Pseudomonadati</taxon>
        <taxon>Pseudomonadota</taxon>
        <taxon>Alphaproteobacteria</taxon>
        <taxon>Sphingomonadales</taxon>
        <taxon>Sphingomonadaceae</taxon>
        <taxon>Sphingomonas</taxon>
    </lineage>
</organism>
<sequence length="281" mass="30415">MLDAVRAEALKLRRHRATWLMVWIYPIAFTLIIGGVLLYGLFAAHGPAGPPQPAAEWIQDSTMLWKVPTSAPGRFLIAGFAAVVFAGEYGWNTWKLIIPARTRWQLIAAKWAVTLGFLVIALVAADLITLLGGWLGSLQDGQLPAGVTLAAVAEAHWKAGTHALLPIIYTIAFAGLFAILTQSILATVILSIAMVVIEGMLPLIAIFFHGYAPALTSWLVKVLPLYHMANLNAWAKGGAAIPFGPNEILSLSWTTSFWALTAWIVAAGLGTQLRFLRQDLN</sequence>
<dbReference type="Proteomes" id="UP000557392">
    <property type="component" value="Unassembled WGS sequence"/>
</dbReference>
<feature type="transmembrane region" description="Helical" evidence="1">
    <location>
        <begin position="111"/>
        <end position="135"/>
    </location>
</feature>
<feature type="transmembrane region" description="Helical" evidence="1">
    <location>
        <begin position="20"/>
        <end position="42"/>
    </location>
</feature>
<accession>A0A7W6JS40</accession>